<dbReference type="RefSeq" id="WP_169930347.1">
    <property type="nucleotide sequence ID" value="NZ_PIPR01000001.1"/>
</dbReference>
<dbReference type="Proteomes" id="UP000287766">
    <property type="component" value="Unassembled WGS sequence"/>
</dbReference>
<evidence type="ECO:0000256" key="5">
    <source>
        <dbReference type="ARBA" id="ARBA00023315"/>
    </source>
</evidence>
<dbReference type="EMBL" id="PIPR01000001">
    <property type="protein sequence ID" value="RUO41612.1"/>
    <property type="molecule type" value="Genomic_DNA"/>
</dbReference>
<keyword evidence="2" id="KW-0441">Lipid A biosynthesis</keyword>
<dbReference type="InterPro" id="IPR011004">
    <property type="entry name" value="Trimer_LpxA-like_sf"/>
</dbReference>
<evidence type="ECO:0000313" key="7">
    <source>
        <dbReference type="Proteomes" id="UP000287766"/>
    </source>
</evidence>
<evidence type="ECO:0000256" key="2">
    <source>
        <dbReference type="ARBA" id="ARBA00022556"/>
    </source>
</evidence>
<name>A0A7Z6ZUP0_9GAMM</name>
<evidence type="ECO:0000256" key="3">
    <source>
        <dbReference type="ARBA" id="ARBA00022679"/>
    </source>
</evidence>
<keyword evidence="1" id="KW-0444">Lipid biosynthesis</keyword>
<reference evidence="7" key="1">
    <citation type="journal article" date="2018" name="Front. Microbiol.">
        <title>Genome-Based Analysis Reveals the Taxonomy and Diversity of the Family Idiomarinaceae.</title>
        <authorList>
            <person name="Liu Y."/>
            <person name="Lai Q."/>
            <person name="Shao Z."/>
        </authorList>
    </citation>
    <scope>NUCLEOTIDE SEQUENCE [LARGE SCALE GENOMIC DNA]</scope>
    <source>
        <strain evidence="7">KYW314</strain>
    </source>
</reference>
<evidence type="ECO:0000313" key="6">
    <source>
        <dbReference type="EMBL" id="RUO41612.1"/>
    </source>
</evidence>
<dbReference type="PANTHER" id="PTHR43378">
    <property type="entry name" value="UDP-3-O-ACYLGLUCOSAMINE N-ACYLTRANSFERASE"/>
    <property type="match status" value="1"/>
</dbReference>
<organism evidence="6 7">
    <name type="scientific">Pseudidiomarina aestuarii</name>
    <dbReference type="NCBI Taxonomy" id="624146"/>
    <lineage>
        <taxon>Bacteria</taxon>
        <taxon>Pseudomonadati</taxon>
        <taxon>Pseudomonadota</taxon>
        <taxon>Gammaproteobacteria</taxon>
        <taxon>Alteromonadales</taxon>
        <taxon>Idiomarinaceae</taxon>
        <taxon>Pseudidiomarina</taxon>
    </lineage>
</organism>
<keyword evidence="5 6" id="KW-0012">Acyltransferase</keyword>
<dbReference type="GO" id="GO:0016410">
    <property type="term" value="F:N-acyltransferase activity"/>
    <property type="evidence" value="ECO:0007669"/>
    <property type="project" value="InterPro"/>
</dbReference>
<comment type="caution">
    <text evidence="6">The sequence shown here is derived from an EMBL/GenBank/DDBJ whole genome shotgun (WGS) entry which is preliminary data.</text>
</comment>
<keyword evidence="4" id="KW-0443">Lipid metabolism</keyword>
<dbReference type="AlphaFoldDB" id="A0A7Z6ZUP0"/>
<keyword evidence="3 6" id="KW-0808">Transferase</keyword>
<keyword evidence="7" id="KW-1185">Reference proteome</keyword>
<dbReference type="PANTHER" id="PTHR43378:SF2">
    <property type="entry name" value="UDP-3-O-ACYLGLUCOSAMINE N-ACYLTRANSFERASE 1, MITOCHONDRIAL-RELATED"/>
    <property type="match status" value="1"/>
</dbReference>
<dbReference type="SUPFAM" id="SSF51161">
    <property type="entry name" value="Trimeric LpxA-like enzymes"/>
    <property type="match status" value="1"/>
</dbReference>
<dbReference type="Gene3D" id="2.160.10.10">
    <property type="entry name" value="Hexapeptide repeat proteins"/>
    <property type="match status" value="1"/>
</dbReference>
<accession>A0A7Z6ZUP0</accession>
<dbReference type="Gene3D" id="3.40.1390.10">
    <property type="entry name" value="MurE/MurF, N-terminal domain"/>
    <property type="match status" value="1"/>
</dbReference>
<dbReference type="GO" id="GO:0009245">
    <property type="term" value="P:lipid A biosynthetic process"/>
    <property type="evidence" value="ECO:0007669"/>
    <property type="project" value="UniProtKB-KW"/>
</dbReference>
<sequence length="290" mass="30578">MGYKLNGIIELSKLASNLELEFHGLDISINGVSPADSVSLNELAFAKDSLANKVGIACIVSCAEENLEVNSCGYILSKNPRLDFIRALIYLNENIGFSTWSDMPIIHPTAHIGKNVVFEAGCVVGEHTVIEHNVVLHSGTRIGANCLIRSCSSIGGDGFGFERDSTNIPLKFPHLGGVLIGNNVEIGSCTAIARGTLGDTIIEDNVKVDNLVHIAHNCVVKKGAFIIACAELSGGVTVGENAWVAPNSCTHQKISIGAGALVGLGAVVTKDVDDFSVYAGNPAKKLRDLK</sequence>
<proteinExistence type="predicted"/>
<evidence type="ECO:0000256" key="1">
    <source>
        <dbReference type="ARBA" id="ARBA00022516"/>
    </source>
</evidence>
<protein>
    <submittedName>
        <fullName evidence="6">UDP-3-O-(3-hydroxymyristoyl)glucosamine N-acyltransferase</fullName>
    </submittedName>
</protein>
<gene>
    <name evidence="6" type="ORF">CWE22_05490</name>
</gene>
<evidence type="ECO:0000256" key="4">
    <source>
        <dbReference type="ARBA" id="ARBA00023098"/>
    </source>
</evidence>
<dbReference type="Pfam" id="PF00132">
    <property type="entry name" value="Hexapep"/>
    <property type="match status" value="1"/>
</dbReference>
<dbReference type="InterPro" id="IPR007691">
    <property type="entry name" value="LpxD"/>
</dbReference>
<dbReference type="GO" id="GO:0016020">
    <property type="term" value="C:membrane"/>
    <property type="evidence" value="ECO:0007669"/>
    <property type="project" value="GOC"/>
</dbReference>
<dbReference type="CDD" id="cd03352">
    <property type="entry name" value="LbH_LpxD"/>
    <property type="match status" value="1"/>
</dbReference>
<dbReference type="InterPro" id="IPR001451">
    <property type="entry name" value="Hexapep"/>
</dbReference>